<keyword evidence="4" id="KW-0472">Membrane</keyword>
<keyword evidence="1" id="KW-0805">Transcription regulation</keyword>
<name>A0ABT8R7V5_9BACT</name>
<keyword evidence="4" id="KW-1133">Transmembrane helix</keyword>
<dbReference type="PANTHER" id="PTHR46796:SF13">
    <property type="entry name" value="HTH-TYPE TRANSCRIPTIONAL ACTIVATOR RHAS"/>
    <property type="match status" value="1"/>
</dbReference>
<organism evidence="6 7">
    <name type="scientific">Rhodocytophaga aerolata</name>
    <dbReference type="NCBI Taxonomy" id="455078"/>
    <lineage>
        <taxon>Bacteria</taxon>
        <taxon>Pseudomonadati</taxon>
        <taxon>Bacteroidota</taxon>
        <taxon>Cytophagia</taxon>
        <taxon>Cytophagales</taxon>
        <taxon>Rhodocytophagaceae</taxon>
        <taxon>Rhodocytophaga</taxon>
    </lineage>
</organism>
<gene>
    <name evidence="6" type="ORF">Q0590_18080</name>
</gene>
<accession>A0ABT8R7V5</accession>
<dbReference type="PROSITE" id="PS01124">
    <property type="entry name" value="HTH_ARAC_FAMILY_2"/>
    <property type="match status" value="1"/>
</dbReference>
<evidence type="ECO:0000256" key="4">
    <source>
        <dbReference type="SAM" id="Phobius"/>
    </source>
</evidence>
<comment type="caution">
    <text evidence="6">The sequence shown here is derived from an EMBL/GenBank/DDBJ whole genome shotgun (WGS) entry which is preliminary data.</text>
</comment>
<evidence type="ECO:0000313" key="6">
    <source>
        <dbReference type="EMBL" id="MDO1448188.1"/>
    </source>
</evidence>
<dbReference type="Proteomes" id="UP001168528">
    <property type="component" value="Unassembled WGS sequence"/>
</dbReference>
<dbReference type="SMART" id="SM00342">
    <property type="entry name" value="HTH_ARAC"/>
    <property type="match status" value="1"/>
</dbReference>
<evidence type="ECO:0000259" key="5">
    <source>
        <dbReference type="PROSITE" id="PS01124"/>
    </source>
</evidence>
<keyword evidence="2" id="KW-0238">DNA-binding</keyword>
<proteinExistence type="predicted"/>
<dbReference type="SUPFAM" id="SSF46689">
    <property type="entry name" value="Homeodomain-like"/>
    <property type="match status" value="1"/>
</dbReference>
<dbReference type="InterPro" id="IPR009057">
    <property type="entry name" value="Homeodomain-like_sf"/>
</dbReference>
<evidence type="ECO:0000256" key="3">
    <source>
        <dbReference type="ARBA" id="ARBA00023163"/>
    </source>
</evidence>
<evidence type="ECO:0000313" key="7">
    <source>
        <dbReference type="Proteomes" id="UP001168528"/>
    </source>
</evidence>
<feature type="domain" description="HTH araC/xylS-type" evidence="5">
    <location>
        <begin position="164"/>
        <end position="265"/>
    </location>
</feature>
<dbReference type="RefSeq" id="WP_302038989.1">
    <property type="nucleotide sequence ID" value="NZ_JAUKPO010000010.1"/>
</dbReference>
<keyword evidence="3" id="KW-0804">Transcription</keyword>
<evidence type="ECO:0000256" key="1">
    <source>
        <dbReference type="ARBA" id="ARBA00023015"/>
    </source>
</evidence>
<dbReference type="InterPro" id="IPR018060">
    <property type="entry name" value="HTH_AraC"/>
</dbReference>
<feature type="transmembrane region" description="Helical" evidence="4">
    <location>
        <begin position="90"/>
        <end position="110"/>
    </location>
</feature>
<keyword evidence="7" id="KW-1185">Reference proteome</keyword>
<keyword evidence="4" id="KW-0812">Transmembrane</keyword>
<dbReference type="InterPro" id="IPR046532">
    <property type="entry name" value="DUF6597"/>
</dbReference>
<dbReference type="Pfam" id="PF20240">
    <property type="entry name" value="DUF6597"/>
    <property type="match status" value="1"/>
</dbReference>
<dbReference type="Gene3D" id="1.10.10.60">
    <property type="entry name" value="Homeodomain-like"/>
    <property type="match status" value="1"/>
</dbReference>
<dbReference type="PANTHER" id="PTHR46796">
    <property type="entry name" value="HTH-TYPE TRANSCRIPTIONAL ACTIVATOR RHAS-RELATED"/>
    <property type="match status" value="1"/>
</dbReference>
<sequence length="273" mass="31664">MSNPALTYHTFAPPPSLARYVRFFWNLEGELSPGHVYTHHAMADVCPELIFHYNELFTVLPEDETANYLSFSGVQGQTKHTSRYRVSRNFGLFGVYLYPYTLLVLLHLPASELTNEYVHLNDLLGKEGEELEEKMMLATNTQQRIYLVSNFLEGKLRKAAPLLPGMKETIQQIRQSRGTCKIKELAHHTCLSERQFERNFKHVTGFSPKLFSRIIRFQAVFNQYRTGPHKTLTELAFQCGYYDQSHFIEDFKLFSGHNPKKFFTEKASGLPWV</sequence>
<dbReference type="InterPro" id="IPR050204">
    <property type="entry name" value="AraC_XylS_family_regulators"/>
</dbReference>
<dbReference type="EMBL" id="JAUKPO010000010">
    <property type="protein sequence ID" value="MDO1448188.1"/>
    <property type="molecule type" value="Genomic_DNA"/>
</dbReference>
<dbReference type="Pfam" id="PF12833">
    <property type="entry name" value="HTH_18"/>
    <property type="match status" value="1"/>
</dbReference>
<protein>
    <submittedName>
        <fullName evidence="6">Helix-turn-helix domain-containing protein</fullName>
    </submittedName>
</protein>
<reference evidence="6" key="1">
    <citation type="submission" date="2023-07" db="EMBL/GenBank/DDBJ databases">
        <title>The genome sequence of Rhodocytophaga aerolata KACC 12507.</title>
        <authorList>
            <person name="Zhang X."/>
        </authorList>
    </citation>
    <scope>NUCLEOTIDE SEQUENCE</scope>
    <source>
        <strain evidence="6">KACC 12507</strain>
    </source>
</reference>
<evidence type="ECO:0000256" key="2">
    <source>
        <dbReference type="ARBA" id="ARBA00023125"/>
    </source>
</evidence>